<evidence type="ECO:0000313" key="2">
    <source>
        <dbReference type="Proteomes" id="UP000024635"/>
    </source>
</evidence>
<name>A0A016SYV5_9BILA</name>
<dbReference type="Proteomes" id="UP000024635">
    <property type="component" value="Unassembled WGS sequence"/>
</dbReference>
<sequence length="113" mass="12256">MNPHKSLFSLVPHNVYHHFAASATPMALLVSFPPSSQRTYAITHTSVTFSHLTTSHSQVFCGLARVAVNALGPMVRNFAHCCMKAAGLCQLLGCSGDNWTDIGGNFGRVRRRA</sequence>
<gene>
    <name evidence="1" type="primary">Acey_s0157.g3166</name>
    <name evidence="1" type="ORF">Y032_0157g3166</name>
</gene>
<keyword evidence="2" id="KW-1185">Reference proteome</keyword>
<proteinExistence type="predicted"/>
<protein>
    <submittedName>
        <fullName evidence="1">Uncharacterized protein</fullName>
    </submittedName>
</protein>
<dbReference type="AlphaFoldDB" id="A0A016SYV5"/>
<comment type="caution">
    <text evidence="1">The sequence shown here is derived from an EMBL/GenBank/DDBJ whole genome shotgun (WGS) entry which is preliminary data.</text>
</comment>
<reference evidence="2" key="1">
    <citation type="journal article" date="2015" name="Nat. Genet.">
        <title>The genome and transcriptome of the zoonotic hookworm Ancylostoma ceylanicum identify infection-specific gene families.</title>
        <authorList>
            <person name="Schwarz E.M."/>
            <person name="Hu Y."/>
            <person name="Antoshechkin I."/>
            <person name="Miller M.M."/>
            <person name="Sternberg P.W."/>
            <person name="Aroian R.V."/>
        </authorList>
    </citation>
    <scope>NUCLEOTIDE SEQUENCE</scope>
    <source>
        <strain evidence="2">HY135</strain>
    </source>
</reference>
<evidence type="ECO:0000313" key="1">
    <source>
        <dbReference type="EMBL" id="EYB95612.1"/>
    </source>
</evidence>
<organism evidence="1 2">
    <name type="scientific">Ancylostoma ceylanicum</name>
    <dbReference type="NCBI Taxonomy" id="53326"/>
    <lineage>
        <taxon>Eukaryota</taxon>
        <taxon>Metazoa</taxon>
        <taxon>Ecdysozoa</taxon>
        <taxon>Nematoda</taxon>
        <taxon>Chromadorea</taxon>
        <taxon>Rhabditida</taxon>
        <taxon>Rhabditina</taxon>
        <taxon>Rhabditomorpha</taxon>
        <taxon>Strongyloidea</taxon>
        <taxon>Ancylostomatidae</taxon>
        <taxon>Ancylostomatinae</taxon>
        <taxon>Ancylostoma</taxon>
    </lineage>
</organism>
<accession>A0A016SYV5</accession>
<dbReference type="EMBL" id="JARK01001493">
    <property type="protein sequence ID" value="EYB95612.1"/>
    <property type="molecule type" value="Genomic_DNA"/>
</dbReference>